<evidence type="ECO:0000313" key="2">
    <source>
        <dbReference type="Proteomes" id="UP000655830"/>
    </source>
</evidence>
<dbReference type="RefSeq" id="WP_249333548.1">
    <property type="nucleotide sequence ID" value="NZ_JACRSY010000029.1"/>
</dbReference>
<keyword evidence="2" id="KW-1185">Reference proteome</keyword>
<sequence length="315" mass="36717">MIKAIVSQNASYIYHMLSIGKCGYDNEYGTHARKYHNSDDILTLEKLKTHITVSGGEYCGDLYTLCVSIPAAFDEPQNMFEYFDAIIDLLEGNNIEHNFKKYERIYLKSFGVNGIAITIENLKAFYDSILCLKDEILKILKIYKSNYQIYIDYFWKDNYEKCCKVCNQVNEIVVREQYFEKWQCELDTVYKHGNFFAILCNSIANGPQAIDISNNKNIFLASDDISDICNLISHEFGIYLLKDTLLKDTPAFQDFSYYDQTEALAEFYTRKISGGHQKFIFNEEYIQYYNQKAQESPNITPKELFFLLTNENDAK</sequence>
<dbReference type="EMBL" id="JACRSY010000029">
    <property type="protein sequence ID" value="MBC8580851.1"/>
    <property type="molecule type" value="Genomic_DNA"/>
</dbReference>
<protein>
    <submittedName>
        <fullName evidence="1">Uncharacterized protein</fullName>
    </submittedName>
</protein>
<evidence type="ECO:0000313" key="1">
    <source>
        <dbReference type="EMBL" id="MBC8580851.1"/>
    </source>
</evidence>
<comment type="caution">
    <text evidence="1">The sequence shown here is derived from an EMBL/GenBank/DDBJ whole genome shotgun (WGS) entry which is preliminary data.</text>
</comment>
<organism evidence="1 2">
    <name type="scientific">Zhenhengia yiwuensis</name>
    <dbReference type="NCBI Taxonomy" id="2763666"/>
    <lineage>
        <taxon>Bacteria</taxon>
        <taxon>Bacillati</taxon>
        <taxon>Bacillota</taxon>
        <taxon>Clostridia</taxon>
        <taxon>Lachnospirales</taxon>
        <taxon>Lachnospiraceae</taxon>
        <taxon>Zhenhengia</taxon>
    </lineage>
</organism>
<dbReference type="Proteomes" id="UP000655830">
    <property type="component" value="Unassembled WGS sequence"/>
</dbReference>
<dbReference type="AlphaFoldDB" id="A0A926IFS4"/>
<reference evidence="1" key="1">
    <citation type="submission" date="2020-08" db="EMBL/GenBank/DDBJ databases">
        <title>Genome public.</title>
        <authorList>
            <person name="Liu C."/>
            <person name="Sun Q."/>
        </authorList>
    </citation>
    <scope>NUCLEOTIDE SEQUENCE</scope>
    <source>
        <strain evidence="1">NSJ-12</strain>
    </source>
</reference>
<accession>A0A926IFS4</accession>
<proteinExistence type="predicted"/>
<name>A0A926IFS4_9FIRM</name>
<gene>
    <name evidence="1" type="ORF">H8718_15135</name>
</gene>